<dbReference type="InParanoid" id="G0NKP5"/>
<proteinExistence type="inferred from homology"/>
<comment type="domain">
    <text evidence="10">Subfamily III proteins have a conserved RTxK motif about 40-50 residues from the C-terminus; the threonine may be replaced by serine or cysteine.</text>
</comment>
<dbReference type="GO" id="GO:0006974">
    <property type="term" value="P:DNA damage response"/>
    <property type="evidence" value="ECO:0007669"/>
    <property type="project" value="TreeGrafter"/>
</dbReference>
<dbReference type="STRING" id="135651.G0NKP5"/>
<evidence type="ECO:0000256" key="9">
    <source>
        <dbReference type="ARBA" id="ARBA00048809"/>
    </source>
</evidence>
<dbReference type="GO" id="GO:0030643">
    <property type="term" value="P:intracellular phosphate ion homeostasis"/>
    <property type="evidence" value="ECO:0007669"/>
    <property type="project" value="UniProtKB-ARBA"/>
</dbReference>
<evidence type="ECO:0000256" key="3">
    <source>
        <dbReference type="ARBA" id="ARBA00009519"/>
    </source>
</evidence>
<evidence type="ECO:0000313" key="13">
    <source>
        <dbReference type="Proteomes" id="UP000008068"/>
    </source>
</evidence>
<dbReference type="EC" id="2.1.1.-" evidence="10"/>
<comment type="function">
    <text evidence="8 10">Metal-dependent phosphatase that shows phosphatase activity against several substrates, including fructose-1-phosphate and fructose-6-phosphate. Its preference for fructose-1-phosphate, a strong glycating agent that causes DNA damage rather than a canonical yeast metabolite, suggests a damage-control function in hexose phosphate metabolism. Has also been shown to have O-methyltransferase activity that methylates glutamate residues of target proteins to form gamma-glutamyl methyl ester residues. Possibly methylates PCNA, suggesting it is involved in the DNA damage response.</text>
</comment>
<comment type="catalytic activity">
    <reaction evidence="9 10">
        <text>beta-D-fructose 6-phosphate = dihydroxyacetone + D-glyceraldehyde 3-phosphate</text>
        <dbReference type="Rhea" id="RHEA:28002"/>
        <dbReference type="ChEBI" id="CHEBI:16016"/>
        <dbReference type="ChEBI" id="CHEBI:57634"/>
        <dbReference type="ChEBI" id="CHEBI:59776"/>
    </reaction>
</comment>
<dbReference type="EMBL" id="GL379901">
    <property type="protein sequence ID" value="EGT33035.1"/>
    <property type="molecule type" value="Genomic_DNA"/>
</dbReference>
<comment type="similarity">
    <text evidence="3 10">Belongs to the damage-control phosphatase family. Sugar phosphate phosphatase III subfamily.</text>
</comment>
<evidence type="ECO:0000259" key="11">
    <source>
        <dbReference type="Pfam" id="PF01937"/>
    </source>
</evidence>
<dbReference type="OMA" id="IFARQKM"/>
<evidence type="ECO:0000256" key="2">
    <source>
        <dbReference type="ARBA" id="ARBA00001326"/>
    </source>
</evidence>
<gene>
    <name evidence="12" type="ORF">CAEBREN_22604</name>
</gene>
<accession>G0NKP5</accession>
<keyword evidence="7 10" id="KW-0464">Manganese</keyword>
<evidence type="ECO:0000256" key="7">
    <source>
        <dbReference type="ARBA" id="ARBA00023211"/>
    </source>
</evidence>
<dbReference type="FunFam" id="3.40.50.10880:FF:000005">
    <property type="entry name" value="DUF89-domain-containing protein"/>
    <property type="match status" value="1"/>
</dbReference>
<evidence type="ECO:0000256" key="5">
    <source>
        <dbReference type="ARBA" id="ARBA00022723"/>
    </source>
</evidence>
<dbReference type="GO" id="GO:0046872">
    <property type="term" value="F:metal ion binding"/>
    <property type="evidence" value="ECO:0007669"/>
    <property type="project" value="UniProtKB-UniRule"/>
</dbReference>
<keyword evidence="5 10" id="KW-0479">Metal-binding</keyword>
<dbReference type="EC" id="3.1.3.-" evidence="10"/>
<dbReference type="HOGENOM" id="CLU_030117_2_1_1"/>
<dbReference type="GO" id="GO:0016462">
    <property type="term" value="F:pyrophosphatase activity"/>
    <property type="evidence" value="ECO:0007669"/>
    <property type="project" value="UniProtKB-ARBA"/>
</dbReference>
<keyword evidence="6 10" id="KW-0378">Hydrolase</keyword>
<dbReference type="Proteomes" id="UP000008068">
    <property type="component" value="Unassembled WGS sequence"/>
</dbReference>
<evidence type="ECO:0000256" key="4">
    <source>
        <dbReference type="ARBA" id="ARBA00022596"/>
    </source>
</evidence>
<dbReference type="GO" id="GO:0097023">
    <property type="term" value="F:fructose 6-phosphate aldolase activity"/>
    <property type="evidence" value="ECO:0007669"/>
    <property type="project" value="RHEA"/>
</dbReference>
<keyword evidence="10" id="KW-0489">Methyltransferase</keyword>
<dbReference type="InterPro" id="IPR002791">
    <property type="entry name" value="ARMT1-like_metal-bd"/>
</dbReference>
<dbReference type="GO" id="GO:0008983">
    <property type="term" value="F:protein-glutamate O-methyltransferase activity"/>
    <property type="evidence" value="ECO:0007669"/>
    <property type="project" value="RHEA"/>
</dbReference>
<dbReference type="Gene3D" id="3.40.50.10880">
    <property type="entry name" value="Uncharacterised protein PF01937, DUF89, domain 3"/>
    <property type="match status" value="1"/>
</dbReference>
<feature type="domain" description="Damage-control phosphatase ARMT1-like metal-binding" evidence="11">
    <location>
        <begin position="26"/>
        <end position="416"/>
    </location>
</feature>
<dbReference type="FunCoup" id="G0NKP5">
    <property type="interactions" value="2987"/>
</dbReference>
<dbReference type="InterPro" id="IPR036075">
    <property type="entry name" value="ARMT-1-like_metal-bd_sf"/>
</dbReference>
<comment type="catalytic activity">
    <reaction evidence="1 10">
        <text>L-glutamyl-[protein] + S-adenosyl-L-methionine = [protein]-L-glutamate 5-O-methyl ester + S-adenosyl-L-homocysteine</text>
        <dbReference type="Rhea" id="RHEA:24452"/>
        <dbReference type="Rhea" id="RHEA-COMP:10208"/>
        <dbReference type="Rhea" id="RHEA-COMP:10311"/>
        <dbReference type="ChEBI" id="CHEBI:29973"/>
        <dbReference type="ChEBI" id="CHEBI:57856"/>
        <dbReference type="ChEBI" id="CHEBI:59789"/>
        <dbReference type="ChEBI" id="CHEBI:82795"/>
    </reaction>
</comment>
<sequence length="449" mass="51226">MAIIDEYDHLAPRLRGKKEGTFAYLTVKDRWPKIVTGLVDQLVRKRPELIQEYGPAVETDIASILEKFSKLRYEIMTDKPLCTLPENGSEGRAWNQLIFDMKTAFMPDDVEELTFFKGPWLFVECYLYRFIYSAFLTTEKLSEMDYFQDTKQRNFLDHLEQIEEAAAFMNKISEKDAPLHDLFGTNTIFKMSLWGNRADMSLTGGDNQIMKMSCVVASAKLSEYILVDDVNEMIFHVLAPLQVNKGNSKNRRIDIVLDNAGVELTNDLVLADFLLIRDFADKVVLHGKAFPWFVSDVTEKDFTWTIDSFAKAGPEGEIFGNQLKSHIGNKKLIFECDSFWTSPHPFYVMDREAPELFKEFCSSSLLIFKGDLNYRKLVGDRDWNMDTSFKTACRGFAPCPFIALRTLKAETVAGISSAVLDKINAQFEDNNSWMTSGEYAVCQFGGFAA</sequence>
<evidence type="ECO:0000256" key="6">
    <source>
        <dbReference type="ARBA" id="ARBA00022801"/>
    </source>
</evidence>
<comment type="cofactor">
    <cofactor evidence="10">
        <name>Mn(2+)</name>
        <dbReference type="ChEBI" id="CHEBI:29035"/>
    </cofactor>
    <cofactor evidence="10">
        <name>Ni(2+)</name>
        <dbReference type="ChEBI" id="CHEBI:49786"/>
    </cofactor>
</comment>
<name>G0NKP5_CAEBE</name>
<dbReference type="Gene3D" id="1.20.930.60">
    <property type="match status" value="1"/>
</dbReference>
<evidence type="ECO:0000313" key="12">
    <source>
        <dbReference type="EMBL" id="EGT33035.1"/>
    </source>
</evidence>
<evidence type="ECO:0000256" key="1">
    <source>
        <dbReference type="ARBA" id="ARBA00000807"/>
    </source>
</evidence>
<dbReference type="GO" id="GO:0103026">
    <property type="term" value="F:fructose-1-phosphatase activity"/>
    <property type="evidence" value="ECO:0007669"/>
    <property type="project" value="RHEA"/>
</dbReference>
<dbReference type="PANTHER" id="PTHR12260:SF6">
    <property type="entry name" value="DAMAGE-CONTROL PHOSPHATASE ARMT1"/>
    <property type="match status" value="1"/>
</dbReference>
<keyword evidence="10" id="KW-0808">Transferase</keyword>
<organism evidence="13">
    <name type="scientific">Caenorhabditis brenneri</name>
    <name type="common">Nematode worm</name>
    <dbReference type="NCBI Taxonomy" id="135651"/>
    <lineage>
        <taxon>Eukaryota</taxon>
        <taxon>Metazoa</taxon>
        <taxon>Ecdysozoa</taxon>
        <taxon>Nematoda</taxon>
        <taxon>Chromadorea</taxon>
        <taxon>Rhabditida</taxon>
        <taxon>Rhabditina</taxon>
        <taxon>Rhabditomorpha</taxon>
        <taxon>Rhabditoidea</taxon>
        <taxon>Rhabditidae</taxon>
        <taxon>Peloderinae</taxon>
        <taxon>Caenorhabditis</taxon>
    </lineage>
</organism>
<protein>
    <recommendedName>
        <fullName evidence="10">Sugar phosphate phosphatase</fullName>
        <ecNumber evidence="10">2.1.1.-</ecNumber>
        <ecNumber evidence="10">3.1.3.-</ecNumber>
    </recommendedName>
</protein>
<comment type="catalytic activity">
    <reaction evidence="2 10">
        <text>beta-D-fructose 1-phosphate + H2O = D-fructose + phosphate</text>
        <dbReference type="Rhea" id="RHEA:35603"/>
        <dbReference type="ChEBI" id="CHEBI:15377"/>
        <dbReference type="ChEBI" id="CHEBI:37721"/>
        <dbReference type="ChEBI" id="CHEBI:43474"/>
        <dbReference type="ChEBI" id="CHEBI:138881"/>
    </reaction>
</comment>
<dbReference type="OrthoDB" id="541375at2759"/>
<keyword evidence="13" id="KW-1185">Reference proteome</keyword>
<evidence type="ECO:0000256" key="10">
    <source>
        <dbReference type="RuleBase" id="RU367030"/>
    </source>
</evidence>
<dbReference type="PANTHER" id="PTHR12260">
    <property type="entry name" value="DAMAGE-CONTROL PHOSPHATASE ARMT1"/>
    <property type="match status" value="1"/>
</dbReference>
<dbReference type="eggNOG" id="KOG3870">
    <property type="taxonomic scope" value="Eukaryota"/>
</dbReference>
<dbReference type="Pfam" id="PF01937">
    <property type="entry name" value="ARMT1-like_dom"/>
    <property type="match status" value="1"/>
</dbReference>
<dbReference type="InterPro" id="IPR039763">
    <property type="entry name" value="ARMT1"/>
</dbReference>
<dbReference type="GO" id="GO:0005634">
    <property type="term" value="C:nucleus"/>
    <property type="evidence" value="ECO:0007669"/>
    <property type="project" value="TreeGrafter"/>
</dbReference>
<dbReference type="AlphaFoldDB" id="G0NKP5"/>
<evidence type="ECO:0000256" key="8">
    <source>
        <dbReference type="ARBA" id="ARBA00045980"/>
    </source>
</evidence>
<dbReference type="GO" id="GO:0032259">
    <property type="term" value="P:methylation"/>
    <property type="evidence" value="ECO:0007669"/>
    <property type="project" value="UniProtKB-KW"/>
</dbReference>
<dbReference type="SUPFAM" id="SSF111321">
    <property type="entry name" value="AF1104-like"/>
    <property type="match status" value="1"/>
</dbReference>
<keyword evidence="4" id="KW-0533">Nickel</keyword>
<reference evidence="13" key="1">
    <citation type="submission" date="2011-07" db="EMBL/GenBank/DDBJ databases">
        <authorList>
            <consortium name="Caenorhabditis brenneri Sequencing and Analysis Consortium"/>
            <person name="Wilson R.K."/>
        </authorList>
    </citation>
    <scope>NUCLEOTIDE SEQUENCE [LARGE SCALE GENOMIC DNA]</scope>
    <source>
        <strain evidence="13">PB2801</strain>
    </source>
</reference>